<evidence type="ECO:0000256" key="1">
    <source>
        <dbReference type="SAM" id="Phobius"/>
    </source>
</evidence>
<reference evidence="3" key="1">
    <citation type="journal article" date="2021" name="mSystems">
        <title>Bacteria and Archaea Synergistically Convert Glycine Betaine to Biogenic Methane in the Formosa Cold Seep of the South China Sea.</title>
        <authorList>
            <person name="Li L."/>
            <person name="Zhang W."/>
            <person name="Zhang S."/>
            <person name="Song L."/>
            <person name="Sun Q."/>
            <person name="Zhang H."/>
            <person name="Xiang H."/>
            <person name="Dong X."/>
        </authorList>
    </citation>
    <scope>NUCLEOTIDE SEQUENCE</scope>
    <source>
        <strain evidence="3">ZWT</strain>
    </source>
</reference>
<dbReference type="PANTHER" id="PTHR33608">
    <property type="entry name" value="BLL2464 PROTEIN"/>
    <property type="match status" value="1"/>
</dbReference>
<dbReference type="RefSeq" id="WP_250859748.1">
    <property type="nucleotide sequence ID" value="NZ_JAGSOJ010000002.1"/>
</dbReference>
<dbReference type="InterPro" id="IPR002881">
    <property type="entry name" value="DUF58"/>
</dbReference>
<keyword evidence="1" id="KW-1133">Transmembrane helix</keyword>
<dbReference type="SUPFAM" id="SSF53300">
    <property type="entry name" value="vWA-like"/>
    <property type="match status" value="1"/>
</dbReference>
<evidence type="ECO:0000313" key="4">
    <source>
        <dbReference type="Proteomes" id="UP001056429"/>
    </source>
</evidence>
<keyword evidence="1" id="KW-0812">Transmembrane</keyword>
<keyword evidence="4" id="KW-1185">Reference proteome</keyword>
<dbReference type="AlphaFoldDB" id="A0A9J6P4U7"/>
<protein>
    <submittedName>
        <fullName evidence="3">DUF58 domain-containing protein</fullName>
    </submittedName>
</protein>
<reference evidence="3" key="2">
    <citation type="submission" date="2021-04" db="EMBL/GenBank/DDBJ databases">
        <authorList>
            <person name="Dong X."/>
        </authorList>
    </citation>
    <scope>NUCLEOTIDE SEQUENCE</scope>
    <source>
        <strain evidence="3">ZWT</strain>
    </source>
</reference>
<sequence length="437" mass="50882">MIVTKRFVFFEGMIAVTLFLLSFIVDVVSIFLLLNIILIIAYVIDYTISNTIADLSVERVGRDKLSIYEEEKIELSVENKIKTNLFVEIKGEKLKPYFICENSYMSGQLKGRERRTFQYVVVPQKRGAYKFSNLSIRITGKLGLCKKQYNIEMEREYKVYPNLKDMRRYRIMAMNNKNFKGGKRPLRIIGQGREFDSLREYVSGDEYRKINWKATARENKPIMNQYDIEKNQNVYIMIDCGRPMSYTIGGYNKLELALSSGLLLVDIANSKEDKTGVLTFNKSVESFVQAGKGSSHRNKIMDTLYHIEATRDTSNYEEAFLFMKNKEKRRSLIVIYTDFNTLQEGEYMLKRLSILAKRNIVMVITMKDEKLHSFKDMKAKSNKDIFTKGTALEFLKEREAIIKKLNSRGIICMECDVDSLNMDVINRYIMIKNRGAL</sequence>
<name>A0A9J6P4U7_9CLOT</name>
<evidence type="ECO:0000313" key="3">
    <source>
        <dbReference type="EMBL" id="MCM1990656.1"/>
    </source>
</evidence>
<proteinExistence type="predicted"/>
<feature type="domain" description="DUF58" evidence="2">
    <location>
        <begin position="198"/>
        <end position="370"/>
    </location>
</feature>
<dbReference type="EMBL" id="JAGSOJ010000002">
    <property type="protein sequence ID" value="MCM1990656.1"/>
    <property type="molecule type" value="Genomic_DNA"/>
</dbReference>
<evidence type="ECO:0000259" key="2">
    <source>
        <dbReference type="Pfam" id="PF01882"/>
    </source>
</evidence>
<gene>
    <name evidence="3" type="ORF">KDK92_13065</name>
</gene>
<feature type="transmembrane region" description="Helical" evidence="1">
    <location>
        <begin position="12"/>
        <end position="44"/>
    </location>
</feature>
<dbReference type="Pfam" id="PF01882">
    <property type="entry name" value="DUF58"/>
    <property type="match status" value="1"/>
</dbReference>
<comment type="caution">
    <text evidence="3">The sequence shown here is derived from an EMBL/GenBank/DDBJ whole genome shotgun (WGS) entry which is preliminary data.</text>
</comment>
<organism evidence="3 4">
    <name type="scientific">Oceanirhabdus seepicola</name>
    <dbReference type="NCBI Taxonomy" id="2828781"/>
    <lineage>
        <taxon>Bacteria</taxon>
        <taxon>Bacillati</taxon>
        <taxon>Bacillota</taxon>
        <taxon>Clostridia</taxon>
        <taxon>Eubacteriales</taxon>
        <taxon>Clostridiaceae</taxon>
        <taxon>Oceanirhabdus</taxon>
    </lineage>
</organism>
<keyword evidence="1" id="KW-0472">Membrane</keyword>
<dbReference type="PANTHER" id="PTHR33608:SF3">
    <property type="entry name" value="SLR2013 PROTEIN"/>
    <property type="match status" value="1"/>
</dbReference>
<accession>A0A9J6P4U7</accession>
<dbReference type="Proteomes" id="UP001056429">
    <property type="component" value="Unassembled WGS sequence"/>
</dbReference>
<dbReference type="InterPro" id="IPR036465">
    <property type="entry name" value="vWFA_dom_sf"/>
</dbReference>